<organism evidence="2">
    <name type="scientific">Lygus hesperus</name>
    <name type="common">Western plant bug</name>
    <dbReference type="NCBI Taxonomy" id="30085"/>
    <lineage>
        <taxon>Eukaryota</taxon>
        <taxon>Metazoa</taxon>
        <taxon>Ecdysozoa</taxon>
        <taxon>Arthropoda</taxon>
        <taxon>Hexapoda</taxon>
        <taxon>Insecta</taxon>
        <taxon>Pterygota</taxon>
        <taxon>Neoptera</taxon>
        <taxon>Paraneoptera</taxon>
        <taxon>Hemiptera</taxon>
        <taxon>Heteroptera</taxon>
        <taxon>Panheteroptera</taxon>
        <taxon>Cimicomorpha</taxon>
        <taxon>Miridae</taxon>
        <taxon>Mirini</taxon>
        <taxon>Lygus</taxon>
    </lineage>
</organism>
<dbReference type="PROSITE" id="PS50878">
    <property type="entry name" value="RT_POL"/>
    <property type="match status" value="1"/>
</dbReference>
<name>A0A0K8SGT3_LYGHE</name>
<feature type="non-terminal residue" evidence="2">
    <location>
        <position position="242"/>
    </location>
</feature>
<dbReference type="InterPro" id="IPR000477">
    <property type="entry name" value="RT_dom"/>
</dbReference>
<proteinExistence type="predicted"/>
<sequence length="242" mass="27265">ARWIDLVKAFETDFEGPPYLVAMLKHYLMDRSLVYETIQGPKRRPLTAGVAQGSILGPLLWNINYNGVLVLQMPENTRMIGYADDVAVVILGRTHEELQIRLDMVMRRVTEWMAAHGLSLAASKTEMVLVTRRRISTAIQMSLGREEIVTRPDVRYLGVQIDSRLRYGAHIKRAAGKASQAVATLSRLMPNTGGPRQPTRRLFMAVTHSILLYGAEVWGEAVKRECYRKPLAAVQRRGALRV</sequence>
<dbReference type="EMBL" id="GBRD01013329">
    <property type="protein sequence ID" value="JAG52497.1"/>
    <property type="molecule type" value="Transcribed_RNA"/>
</dbReference>
<reference evidence="2" key="1">
    <citation type="submission" date="2014-09" db="EMBL/GenBank/DDBJ databases">
        <authorList>
            <person name="Magalhaes I.L.F."/>
            <person name="Oliveira U."/>
            <person name="Santos F.R."/>
            <person name="Vidigal T.H.D.A."/>
            <person name="Brescovit A.D."/>
            <person name="Santos A.J."/>
        </authorList>
    </citation>
    <scope>NUCLEOTIDE SEQUENCE</scope>
</reference>
<protein>
    <recommendedName>
        <fullName evidence="1">Reverse transcriptase domain-containing protein</fullName>
    </recommendedName>
</protein>
<evidence type="ECO:0000259" key="1">
    <source>
        <dbReference type="PROSITE" id="PS50878"/>
    </source>
</evidence>
<evidence type="ECO:0000313" key="2">
    <source>
        <dbReference type="EMBL" id="JAG52497.1"/>
    </source>
</evidence>
<dbReference type="PANTHER" id="PTHR33332">
    <property type="entry name" value="REVERSE TRANSCRIPTASE DOMAIN-CONTAINING PROTEIN"/>
    <property type="match status" value="1"/>
</dbReference>
<dbReference type="Pfam" id="PF00078">
    <property type="entry name" value="RVT_1"/>
    <property type="match status" value="1"/>
</dbReference>
<dbReference type="AlphaFoldDB" id="A0A0K8SGT3"/>
<feature type="domain" description="Reverse transcriptase" evidence="1">
    <location>
        <begin position="1"/>
        <end position="161"/>
    </location>
</feature>
<accession>A0A0K8SGT3</accession>
<feature type="non-terminal residue" evidence="2">
    <location>
        <position position="1"/>
    </location>
</feature>